<feature type="domain" description="NlpC/P60" evidence="6">
    <location>
        <begin position="189"/>
        <end position="301"/>
    </location>
</feature>
<dbReference type="PANTHER" id="PTHR47053">
    <property type="entry name" value="MUREIN DD-ENDOPEPTIDASE MEPH-RELATED"/>
    <property type="match status" value="1"/>
</dbReference>
<dbReference type="PANTHER" id="PTHR47053:SF1">
    <property type="entry name" value="MUREIN DD-ENDOPEPTIDASE MEPH-RELATED"/>
    <property type="match status" value="1"/>
</dbReference>
<dbReference type="Gene3D" id="3.90.1720.10">
    <property type="entry name" value="endopeptidase domain like (from Nostoc punctiforme)"/>
    <property type="match status" value="1"/>
</dbReference>
<accession>A0A542XET3</accession>
<evidence type="ECO:0000256" key="1">
    <source>
        <dbReference type="ARBA" id="ARBA00007074"/>
    </source>
</evidence>
<comment type="caution">
    <text evidence="7">The sequence shown here is derived from an EMBL/GenBank/DDBJ whole genome shotgun (WGS) entry which is preliminary data.</text>
</comment>
<evidence type="ECO:0000259" key="6">
    <source>
        <dbReference type="PROSITE" id="PS51935"/>
    </source>
</evidence>
<keyword evidence="3 7" id="KW-0378">Hydrolase</keyword>
<dbReference type="OrthoDB" id="9815778at2"/>
<evidence type="ECO:0000256" key="5">
    <source>
        <dbReference type="SAM" id="MobiDB-lite"/>
    </source>
</evidence>
<keyword evidence="8" id="KW-1185">Reference proteome</keyword>
<feature type="compositionally biased region" description="Basic and acidic residues" evidence="5">
    <location>
        <begin position="111"/>
        <end position="126"/>
    </location>
</feature>
<dbReference type="RefSeq" id="WP_142006538.1">
    <property type="nucleotide sequence ID" value="NZ_CAJTBP010000001.1"/>
</dbReference>
<protein>
    <submittedName>
        <fullName evidence="7">Cell wall-associated NlpC family hydrolase</fullName>
    </submittedName>
</protein>
<dbReference type="GO" id="GO:0006508">
    <property type="term" value="P:proteolysis"/>
    <property type="evidence" value="ECO:0007669"/>
    <property type="project" value="UniProtKB-KW"/>
</dbReference>
<feature type="compositionally biased region" description="Basic and acidic residues" evidence="5">
    <location>
        <begin position="139"/>
        <end position="162"/>
    </location>
</feature>
<keyword evidence="2" id="KW-0645">Protease</keyword>
<dbReference type="AlphaFoldDB" id="A0A542XET3"/>
<evidence type="ECO:0000256" key="2">
    <source>
        <dbReference type="ARBA" id="ARBA00022670"/>
    </source>
</evidence>
<sequence>MSQHTPRGRHRAPSRLSSAVSSTARVSAAVAVSGGLVAAVAAPADAATAVGTVVPGAAPAAPVAAPAAPVAPVAAPPVGSVAASGAIAHGRVTLPRIEFADDLIIVKKARKSETKSEPKREFRSERSAQPQRTERKKRERTEHSHATSTPERRTTTDRDEAPTRTTSRSTERPEAPKTEPAPAPTAPASSKGAQVVEIAKRYIGTPYVYGGSTPSGFDCSGFTSYVYRQIGIELPRTARAQQAFATRTSSPRPGDLVFYNYPATHVMIYVGNGLVIDSPSPGKTVQVHKMWGSNISYGRVM</sequence>
<evidence type="ECO:0000256" key="4">
    <source>
        <dbReference type="ARBA" id="ARBA00022807"/>
    </source>
</evidence>
<dbReference type="PROSITE" id="PS51935">
    <property type="entry name" value="NLPC_P60"/>
    <property type="match status" value="1"/>
</dbReference>
<evidence type="ECO:0000313" key="7">
    <source>
        <dbReference type="EMBL" id="TQL34337.1"/>
    </source>
</evidence>
<proteinExistence type="inferred from homology"/>
<dbReference type="InterPro" id="IPR000064">
    <property type="entry name" value="NLP_P60_dom"/>
</dbReference>
<dbReference type="InterPro" id="IPR038765">
    <property type="entry name" value="Papain-like_cys_pep_sf"/>
</dbReference>
<organism evidence="7 8">
    <name type="scientific">Barrientosiimonas humi</name>
    <dbReference type="NCBI Taxonomy" id="999931"/>
    <lineage>
        <taxon>Bacteria</taxon>
        <taxon>Bacillati</taxon>
        <taxon>Actinomycetota</taxon>
        <taxon>Actinomycetes</taxon>
        <taxon>Micrococcales</taxon>
        <taxon>Dermacoccaceae</taxon>
        <taxon>Barrientosiimonas</taxon>
    </lineage>
</organism>
<evidence type="ECO:0000256" key="3">
    <source>
        <dbReference type="ARBA" id="ARBA00022801"/>
    </source>
</evidence>
<dbReference type="EMBL" id="VFOK01000001">
    <property type="protein sequence ID" value="TQL34337.1"/>
    <property type="molecule type" value="Genomic_DNA"/>
</dbReference>
<dbReference type="GO" id="GO:0008234">
    <property type="term" value="F:cysteine-type peptidase activity"/>
    <property type="evidence" value="ECO:0007669"/>
    <property type="project" value="UniProtKB-KW"/>
</dbReference>
<feature type="region of interest" description="Disordered" evidence="5">
    <location>
        <begin position="110"/>
        <end position="193"/>
    </location>
</feature>
<evidence type="ECO:0000313" key="8">
    <source>
        <dbReference type="Proteomes" id="UP000318336"/>
    </source>
</evidence>
<comment type="similarity">
    <text evidence="1">Belongs to the peptidase C40 family.</text>
</comment>
<gene>
    <name evidence="7" type="ORF">FB554_2505</name>
</gene>
<reference evidence="7 8" key="1">
    <citation type="submission" date="2019-06" db="EMBL/GenBank/DDBJ databases">
        <title>Sequencing the genomes of 1000 actinobacteria strains.</title>
        <authorList>
            <person name="Klenk H.-P."/>
        </authorList>
    </citation>
    <scope>NUCLEOTIDE SEQUENCE [LARGE SCALE GENOMIC DNA]</scope>
    <source>
        <strain evidence="7 8">DSM 24617</strain>
    </source>
</reference>
<dbReference type="InterPro" id="IPR051202">
    <property type="entry name" value="Peptidase_C40"/>
</dbReference>
<dbReference type="SUPFAM" id="SSF54001">
    <property type="entry name" value="Cysteine proteinases"/>
    <property type="match status" value="1"/>
</dbReference>
<dbReference type="Proteomes" id="UP000318336">
    <property type="component" value="Unassembled WGS sequence"/>
</dbReference>
<name>A0A542XET3_9MICO</name>
<keyword evidence="4" id="KW-0788">Thiol protease</keyword>
<dbReference type="Pfam" id="PF00877">
    <property type="entry name" value="NLPC_P60"/>
    <property type="match status" value="1"/>
</dbReference>